<dbReference type="RefSeq" id="WP_149324932.1">
    <property type="nucleotide sequence ID" value="NZ_CP043504.1"/>
</dbReference>
<name>A0A5C1Y6S8_9MICO</name>
<organism evidence="1 2">
    <name type="scientific">Protaetiibacter larvae</name>
    <dbReference type="NCBI Taxonomy" id="2592654"/>
    <lineage>
        <taxon>Bacteria</taxon>
        <taxon>Bacillati</taxon>
        <taxon>Actinomycetota</taxon>
        <taxon>Actinomycetes</taxon>
        <taxon>Micrococcales</taxon>
        <taxon>Microbacteriaceae</taxon>
        <taxon>Protaetiibacter</taxon>
    </lineage>
</organism>
<dbReference type="EMBL" id="CP043504">
    <property type="protein sequence ID" value="QEO09511.1"/>
    <property type="molecule type" value="Genomic_DNA"/>
</dbReference>
<dbReference type="KEGG" id="lyk:FLP23_05495"/>
<dbReference type="SUPFAM" id="SSF110296">
    <property type="entry name" value="Oligoxyloglucan reducing end-specific cellobiohydrolase"/>
    <property type="match status" value="1"/>
</dbReference>
<gene>
    <name evidence="1" type="ORF">FLP23_05495</name>
</gene>
<reference evidence="1 2" key="1">
    <citation type="submission" date="2019-09" db="EMBL/GenBank/DDBJ databases">
        <title>Genome sequencing of strain KACC 19322.</title>
        <authorList>
            <person name="Heo J."/>
            <person name="Kim S.-J."/>
            <person name="Kim J.-S."/>
            <person name="Hong S.-B."/>
            <person name="Kwon S.-W."/>
        </authorList>
    </citation>
    <scope>NUCLEOTIDE SEQUENCE [LARGE SCALE GENOMIC DNA]</scope>
    <source>
        <strain evidence="1 2">KACC 19322</strain>
    </source>
</reference>
<evidence type="ECO:0008006" key="3">
    <source>
        <dbReference type="Google" id="ProtNLM"/>
    </source>
</evidence>
<protein>
    <recommendedName>
        <fullName evidence="3">Exo-alpha-sialidase</fullName>
    </recommendedName>
</protein>
<keyword evidence="2" id="KW-1185">Reference proteome</keyword>
<dbReference type="AlphaFoldDB" id="A0A5C1Y6S8"/>
<evidence type="ECO:0000313" key="2">
    <source>
        <dbReference type="Proteomes" id="UP000322159"/>
    </source>
</evidence>
<dbReference type="Proteomes" id="UP000322159">
    <property type="component" value="Chromosome"/>
</dbReference>
<sequence>MAAKRARRSRGEFSGRVGLAIAAIVAFLAVDAVLVLAAINASRGVESSTVYLEPNIPPQPSITPTPTTPPVVGLPVGRVLAGAGESAVWRASAGSCTGGVAPALQTSSDAGATWTDRSLASYDVRQILVLWVRDVNYGEAVVRIGDDCRLAGIRSFTGGRFWEESEGALTDTVALDLDAPGDVLVDGEAVAAPCPDAVQAVPAAESVFVLCGDGSLFGRADGEWTPQAPQPGAVALVAEGAAPEVVFSGPEDCPLALGLRDEVGELAPRVCAPTAAVPGATVAVAIDGRTVVWAGDFFGAL</sequence>
<dbReference type="OrthoDB" id="3821622at2"/>
<evidence type="ECO:0000313" key="1">
    <source>
        <dbReference type="EMBL" id="QEO09511.1"/>
    </source>
</evidence>
<accession>A0A5C1Y6S8</accession>
<proteinExistence type="predicted"/>